<keyword evidence="9" id="KW-1185">Reference proteome</keyword>
<evidence type="ECO:0000313" key="8">
    <source>
        <dbReference type="EMBL" id="QUH28329.1"/>
    </source>
</evidence>
<dbReference type="SUPFAM" id="SSF53613">
    <property type="entry name" value="Ribokinase-like"/>
    <property type="match status" value="1"/>
</dbReference>
<comment type="function">
    <text evidence="6">Catalyzes the phosphorylation of 5-dehydro-2-deoxy-D-gluconate (2-deoxy-5-keto-D-gluconate or DKG) to 6-phospho-5-dehydro-2-deoxy-D-gluconate (DKGP).</text>
</comment>
<evidence type="ECO:0000256" key="1">
    <source>
        <dbReference type="ARBA" id="ARBA00010688"/>
    </source>
</evidence>
<dbReference type="RefSeq" id="WP_212692573.1">
    <property type="nucleotide sequence ID" value="NZ_CP058561.1"/>
</dbReference>
<proteinExistence type="inferred from homology"/>
<dbReference type="InterPro" id="IPR002173">
    <property type="entry name" value="Carboh/pur_kinase_PfkB_CS"/>
</dbReference>
<keyword evidence="3 6" id="KW-0547">Nucleotide-binding</keyword>
<dbReference type="InterPro" id="IPR050306">
    <property type="entry name" value="PfkB_Carbo_kinase"/>
</dbReference>
<comment type="catalytic activity">
    <reaction evidence="6">
        <text>5-dehydro-2-deoxy-D-gluconate + ATP = 6-phospho-5-dehydro-2-deoxy-D-gluconate + ADP + H(+)</text>
        <dbReference type="Rhea" id="RHEA:13497"/>
        <dbReference type="ChEBI" id="CHEBI:15378"/>
        <dbReference type="ChEBI" id="CHEBI:16669"/>
        <dbReference type="ChEBI" id="CHEBI:30616"/>
        <dbReference type="ChEBI" id="CHEBI:57949"/>
        <dbReference type="ChEBI" id="CHEBI:456216"/>
        <dbReference type="EC" id="2.7.1.92"/>
    </reaction>
</comment>
<gene>
    <name evidence="6 8" type="primary">iolC</name>
    <name evidence="8" type="ORF">HYG85_05115</name>
</gene>
<dbReference type="Gene3D" id="3.40.1190.20">
    <property type="match status" value="1"/>
</dbReference>
<dbReference type="HAMAP" id="MF_01668">
    <property type="entry name" value="IolC"/>
    <property type="match status" value="1"/>
</dbReference>
<evidence type="ECO:0000256" key="4">
    <source>
        <dbReference type="ARBA" id="ARBA00022777"/>
    </source>
</evidence>
<dbReference type="PROSITE" id="PS00584">
    <property type="entry name" value="PFKB_KINASES_2"/>
    <property type="match status" value="1"/>
</dbReference>
<comment type="pathway">
    <text evidence="6">Polyol metabolism; myo-inositol degradation into acetyl-CoA; acetyl-CoA from myo-inositol: step 5/7.</text>
</comment>
<evidence type="ECO:0000313" key="9">
    <source>
        <dbReference type="Proteomes" id="UP000677305"/>
    </source>
</evidence>
<reference evidence="8 9" key="1">
    <citation type="submission" date="2020-07" db="EMBL/GenBank/DDBJ databases">
        <title>Vallitalea guaymasensis genome.</title>
        <authorList>
            <person name="Postec A."/>
        </authorList>
    </citation>
    <scope>NUCLEOTIDE SEQUENCE [LARGE SCALE GENOMIC DNA]</scope>
    <source>
        <strain evidence="8 9">Ra1766G1</strain>
    </source>
</reference>
<dbReference type="UniPathway" id="UPA00076">
    <property type="reaction ID" value="UER00146"/>
</dbReference>
<dbReference type="KEGG" id="vgu:HYG85_05115"/>
<dbReference type="AlphaFoldDB" id="A0A8J8SB80"/>
<protein>
    <recommendedName>
        <fullName evidence="6">5-dehydro-2-deoxygluconokinase</fullName>
        <ecNumber evidence="6">2.7.1.92</ecNumber>
    </recommendedName>
    <alternativeName>
        <fullName evidence="6">2-deoxy-5-keto-D-gluconate kinase</fullName>
        <shortName evidence="6">DKG kinase</shortName>
    </alternativeName>
</protein>
<keyword evidence="2 6" id="KW-0808">Transferase</keyword>
<dbReference type="CDD" id="cd01166">
    <property type="entry name" value="KdgK"/>
    <property type="match status" value="1"/>
</dbReference>
<keyword evidence="5 6" id="KW-0067">ATP-binding</keyword>
<evidence type="ECO:0000256" key="6">
    <source>
        <dbReference type="HAMAP-Rule" id="MF_01668"/>
    </source>
</evidence>
<dbReference type="InterPro" id="IPR022841">
    <property type="entry name" value="DKG_kinase_firmi"/>
</dbReference>
<dbReference type="PANTHER" id="PTHR43085:SF49">
    <property type="entry name" value="5-DEHYDRO-2-DEOXYGLUCONOKINASE"/>
    <property type="match status" value="1"/>
</dbReference>
<accession>A0A8J8SB80</accession>
<dbReference type="InterPro" id="IPR029056">
    <property type="entry name" value="Ribokinase-like"/>
</dbReference>
<name>A0A8J8SB80_9FIRM</name>
<organism evidence="8 9">
    <name type="scientific">Vallitalea guaymasensis</name>
    <dbReference type="NCBI Taxonomy" id="1185412"/>
    <lineage>
        <taxon>Bacteria</taxon>
        <taxon>Bacillati</taxon>
        <taxon>Bacillota</taxon>
        <taxon>Clostridia</taxon>
        <taxon>Lachnospirales</taxon>
        <taxon>Vallitaleaceae</taxon>
        <taxon>Vallitalea</taxon>
    </lineage>
</organism>
<dbReference type="GO" id="GO:0005524">
    <property type="term" value="F:ATP binding"/>
    <property type="evidence" value="ECO:0007669"/>
    <property type="project" value="UniProtKB-UniRule"/>
</dbReference>
<evidence type="ECO:0000256" key="5">
    <source>
        <dbReference type="ARBA" id="ARBA00022840"/>
    </source>
</evidence>
<dbReference type="EMBL" id="CP058561">
    <property type="protein sequence ID" value="QUH28329.1"/>
    <property type="molecule type" value="Genomic_DNA"/>
</dbReference>
<dbReference type="PANTHER" id="PTHR43085">
    <property type="entry name" value="HEXOKINASE FAMILY MEMBER"/>
    <property type="match status" value="1"/>
</dbReference>
<dbReference type="GO" id="GO:0047590">
    <property type="term" value="F:5-dehydro-2-deoxygluconokinase activity"/>
    <property type="evidence" value="ECO:0007669"/>
    <property type="project" value="UniProtKB-UniRule"/>
</dbReference>
<dbReference type="Pfam" id="PF00294">
    <property type="entry name" value="PfkB"/>
    <property type="match status" value="1"/>
</dbReference>
<dbReference type="EC" id="2.7.1.92" evidence="6"/>
<evidence type="ECO:0000256" key="2">
    <source>
        <dbReference type="ARBA" id="ARBA00022679"/>
    </source>
</evidence>
<dbReference type="InterPro" id="IPR030830">
    <property type="entry name" value="Myo_inos_IolC"/>
</dbReference>
<dbReference type="InterPro" id="IPR023314">
    <property type="entry name" value="Myo_inos_IolC-like_sf"/>
</dbReference>
<dbReference type="InterPro" id="IPR011611">
    <property type="entry name" value="PfkB_dom"/>
</dbReference>
<dbReference type="Proteomes" id="UP000677305">
    <property type="component" value="Chromosome"/>
</dbReference>
<comment type="similarity">
    <text evidence="1 6">Belongs to the carbohydrate kinase PfkB family.</text>
</comment>
<evidence type="ECO:0000256" key="3">
    <source>
        <dbReference type="ARBA" id="ARBA00022741"/>
    </source>
</evidence>
<dbReference type="GO" id="GO:0019310">
    <property type="term" value="P:inositol catabolic process"/>
    <property type="evidence" value="ECO:0007669"/>
    <property type="project" value="UniProtKB-UniRule"/>
</dbReference>
<dbReference type="NCBIfam" id="TIGR04382">
    <property type="entry name" value="myo_inos_iolC_N"/>
    <property type="match status" value="1"/>
</dbReference>
<dbReference type="Gene3D" id="2.20.150.10">
    <property type="entry name" value="putative 5-dehydro-2- deoxygluconokinase"/>
    <property type="match status" value="1"/>
</dbReference>
<evidence type="ECO:0000259" key="7">
    <source>
        <dbReference type="Pfam" id="PF00294"/>
    </source>
</evidence>
<feature type="domain" description="Carbohydrate kinase PfkB" evidence="7">
    <location>
        <begin position="13"/>
        <end position="317"/>
    </location>
</feature>
<keyword evidence="4 6" id="KW-0418">Kinase</keyword>
<sequence length="332" mass="36782">MDGISFEQDRKLDVIAIGRIGIDFFPNEYNCPLEETKTFTKSVGGSPANIAVATSRYGMKTGFIGRVADDAFGRFAIKYLQEKNINTEGLVVDRCDNKMGLAYVEIVSPKESNIIMYRADAVDLKLTMEDITEDYIKNSKVLVVSGTALAASPSREAVFLAMKLARKHNTKVFFDIDYRPYTWKSEEETGLYYSLAAEKCDVIIGTREEFDMLEKIDLPDNKEDKVSANHWFSYNAKIVIVKHGKDGSIAYLKNGEEKQGEVFPVKPLKTQGAGDSYAGGVISSLIKGKSITEAMKYGAGAAAIVVTNNSCSDAMPTEEEITDFIKNYVKEH</sequence>